<reference evidence="3" key="1">
    <citation type="journal article" date="2020" name="Plant J.">
        <title>Transposons played a major role in the diversification between the closely related almond and peach genomes: results from the almond genome sequence.</title>
        <authorList>
            <person name="Alioto T."/>
            <person name="Alexiou K.G."/>
            <person name="Bardil A."/>
            <person name="Barteri F."/>
            <person name="Castanera R."/>
            <person name="Cruz F."/>
            <person name="Dhingra A."/>
            <person name="Duval H."/>
            <person name="Fernandez I Marti A."/>
            <person name="Frias L."/>
            <person name="Galan B."/>
            <person name="Garcia J.L."/>
            <person name="Howad W."/>
            <person name="Gomez-Garrido J."/>
            <person name="Gut M."/>
            <person name="Julca I."/>
            <person name="Morata J."/>
            <person name="Puigdomenech P."/>
            <person name="Ribeca P."/>
            <person name="Rubio Cabetas M.J."/>
            <person name="Vlasova A."/>
            <person name="Wirthensohn M."/>
            <person name="Garcia-Mas J."/>
            <person name="Gabaldon T."/>
            <person name="Casacuberta J.M."/>
            <person name="Arus P."/>
        </authorList>
    </citation>
    <scope>NUCLEOTIDE SEQUENCE [LARGE SCALE GENOMIC DNA]</scope>
    <source>
        <strain evidence="3">cv. Texas</strain>
    </source>
</reference>
<evidence type="ECO:0000313" key="2">
    <source>
        <dbReference type="EMBL" id="VVA38243.1"/>
    </source>
</evidence>
<sequence length="206" mass="22868">MPLSSEAGTGSRLPINLVESNNLTKRNSLAELNIIDPELEDSDPPFSTIPSHVPLNTPKISLSDPSASQNIVEIVKKLHVRAKKEIPHDRFSLEGKKLCKLKMGESNECGVGGLTKELNMEDSSKCLASEFEMKDLGALKHFLGVEVTRSPTSICLSLRKFVLDMLTEIGMLGYAPAKTPIVQNHYFAINLDQVPIKKERYQRLVR</sequence>
<feature type="non-terminal residue" evidence="2">
    <location>
        <position position="206"/>
    </location>
</feature>
<dbReference type="Gramene" id="VVA38243">
    <property type="protein sequence ID" value="VVA38243"/>
    <property type="gene ID" value="Prudul26B021206"/>
</dbReference>
<dbReference type="InterPro" id="IPR013103">
    <property type="entry name" value="RVT_2"/>
</dbReference>
<organism evidence="2 3">
    <name type="scientific">Prunus dulcis</name>
    <name type="common">Almond</name>
    <name type="synonym">Amygdalus dulcis</name>
    <dbReference type="NCBI Taxonomy" id="3755"/>
    <lineage>
        <taxon>Eukaryota</taxon>
        <taxon>Viridiplantae</taxon>
        <taxon>Streptophyta</taxon>
        <taxon>Embryophyta</taxon>
        <taxon>Tracheophyta</taxon>
        <taxon>Spermatophyta</taxon>
        <taxon>Magnoliopsida</taxon>
        <taxon>eudicotyledons</taxon>
        <taxon>Gunneridae</taxon>
        <taxon>Pentapetalae</taxon>
        <taxon>rosids</taxon>
        <taxon>fabids</taxon>
        <taxon>Rosales</taxon>
        <taxon>Rosaceae</taxon>
        <taxon>Amygdaloideae</taxon>
        <taxon>Amygdaleae</taxon>
        <taxon>Prunus</taxon>
    </lineage>
</organism>
<dbReference type="Pfam" id="PF07727">
    <property type="entry name" value="RVT_2"/>
    <property type="match status" value="1"/>
</dbReference>
<accession>A0A5E4GF07</accession>
<protein>
    <submittedName>
        <fullName evidence="2">PREDICTED: Retrovirus-related Pol poly from transposon</fullName>
    </submittedName>
</protein>
<name>A0A5E4GF07_PRUDU</name>
<gene>
    <name evidence="2" type="ORF">ALMOND_2B021206</name>
</gene>
<dbReference type="AlphaFoldDB" id="A0A5E4GF07"/>
<evidence type="ECO:0000259" key="1">
    <source>
        <dbReference type="Pfam" id="PF07727"/>
    </source>
</evidence>
<evidence type="ECO:0000313" key="3">
    <source>
        <dbReference type="Proteomes" id="UP000327085"/>
    </source>
</evidence>
<dbReference type="InParanoid" id="A0A5E4GF07"/>
<dbReference type="EMBL" id="CABIKO010000621">
    <property type="protein sequence ID" value="VVA38243.1"/>
    <property type="molecule type" value="Genomic_DNA"/>
</dbReference>
<proteinExistence type="predicted"/>
<dbReference type="Proteomes" id="UP000327085">
    <property type="component" value="Unassembled WGS sequence"/>
</dbReference>
<feature type="domain" description="Reverse transcriptase Ty1/copia-type" evidence="1">
    <location>
        <begin position="120"/>
        <end position="182"/>
    </location>
</feature>